<sequence>MKLVNQQLKRIGQLTLLSLALGSFAAHANDLPQIKESGVLKVATEDNYAPFNFMNDGKPDGFNKDMLDELKVYAKDKGFKVQQSIMPWTGLLAAVSSGQYDAAITGANVTDQRLNVFNFVNPLATAQNYFVKRKGDDSLDKIEDLAGKTLGIQAGSALLARLPELEDMLKEKGLKLGKVVQYQSYPEAYADLANGRLDYVINALISINDLVNKRPDVFEKGLPVSGKGFVSWPVPKNSPELLKFLDGFVEHLKQTGKLYTLQKKWFGQEFHDVPAQPITNVAEYHKLAGLK</sequence>
<keyword evidence="6" id="KW-1185">Reference proteome</keyword>
<evidence type="ECO:0000313" key="5">
    <source>
        <dbReference type="EMBL" id="MZI93317.1"/>
    </source>
</evidence>
<evidence type="ECO:0000259" key="4">
    <source>
        <dbReference type="SMART" id="SM00062"/>
    </source>
</evidence>
<dbReference type="Gene3D" id="3.40.190.10">
    <property type="entry name" value="Periplasmic binding protein-like II"/>
    <property type="match status" value="2"/>
</dbReference>
<comment type="caution">
    <text evidence="5">The sequence shown here is derived from an EMBL/GenBank/DDBJ whole genome shotgun (WGS) entry which is preliminary data.</text>
</comment>
<dbReference type="RefSeq" id="WP_161154620.1">
    <property type="nucleotide sequence ID" value="NZ_WEKT01000012.1"/>
</dbReference>
<dbReference type="InterPro" id="IPR001638">
    <property type="entry name" value="Solute-binding_3/MltF_N"/>
</dbReference>
<feature type="domain" description="Solute-binding protein family 3/N-terminal" evidence="4">
    <location>
        <begin position="39"/>
        <end position="269"/>
    </location>
</feature>
<reference evidence="5 6" key="1">
    <citation type="submission" date="2019-10" db="EMBL/GenBank/DDBJ databases">
        <title>Vibrio sp. nov. isolated from a shrimp pond.</title>
        <authorList>
            <person name="Gomez-Gil B."/>
            <person name="Enciso-Ibarra J."/>
            <person name="Enciso-Ibarra K."/>
            <person name="Bolan-Mejia C."/>
        </authorList>
    </citation>
    <scope>NUCLEOTIDE SEQUENCE [LARGE SCALE GENOMIC DNA]</scope>
    <source>
        <strain evidence="5 6">CAIM 722</strain>
    </source>
</reference>
<name>A0A7X4LJY9_9VIBR</name>
<feature type="chain" id="PRO_5031349216" evidence="3">
    <location>
        <begin position="29"/>
        <end position="291"/>
    </location>
</feature>
<evidence type="ECO:0000313" key="6">
    <source>
        <dbReference type="Proteomes" id="UP000462621"/>
    </source>
</evidence>
<gene>
    <name evidence="5" type="ORF">F9817_08920</name>
</gene>
<dbReference type="Proteomes" id="UP000462621">
    <property type="component" value="Unassembled WGS sequence"/>
</dbReference>
<evidence type="ECO:0000256" key="1">
    <source>
        <dbReference type="ARBA" id="ARBA00010333"/>
    </source>
</evidence>
<organism evidence="5 6">
    <name type="scientific">Vibrio eleionomae</name>
    <dbReference type="NCBI Taxonomy" id="2653505"/>
    <lineage>
        <taxon>Bacteria</taxon>
        <taxon>Pseudomonadati</taxon>
        <taxon>Pseudomonadota</taxon>
        <taxon>Gammaproteobacteria</taxon>
        <taxon>Vibrionales</taxon>
        <taxon>Vibrionaceae</taxon>
        <taxon>Vibrio</taxon>
    </lineage>
</organism>
<dbReference type="EMBL" id="WEKT01000012">
    <property type="protein sequence ID" value="MZI93317.1"/>
    <property type="molecule type" value="Genomic_DNA"/>
</dbReference>
<proteinExistence type="inferred from homology"/>
<dbReference type="PANTHER" id="PTHR35936:SF19">
    <property type="entry name" value="AMINO-ACID-BINDING PROTEIN YXEM-RELATED"/>
    <property type="match status" value="1"/>
</dbReference>
<dbReference type="AlphaFoldDB" id="A0A7X4LJY9"/>
<keyword evidence="2 3" id="KW-0732">Signal</keyword>
<protein>
    <submittedName>
        <fullName evidence="5">Transporter substrate-binding domain-containing protein</fullName>
    </submittedName>
</protein>
<dbReference type="SUPFAM" id="SSF53850">
    <property type="entry name" value="Periplasmic binding protein-like II"/>
    <property type="match status" value="1"/>
</dbReference>
<dbReference type="SMART" id="SM00062">
    <property type="entry name" value="PBPb"/>
    <property type="match status" value="1"/>
</dbReference>
<dbReference type="Pfam" id="PF00497">
    <property type="entry name" value="SBP_bac_3"/>
    <property type="match status" value="1"/>
</dbReference>
<feature type="signal peptide" evidence="3">
    <location>
        <begin position="1"/>
        <end position="28"/>
    </location>
</feature>
<comment type="similarity">
    <text evidence="1">Belongs to the bacterial solute-binding protein 3 family.</text>
</comment>
<accession>A0A7X4LJY9</accession>
<evidence type="ECO:0000256" key="2">
    <source>
        <dbReference type="ARBA" id="ARBA00022729"/>
    </source>
</evidence>
<evidence type="ECO:0000256" key="3">
    <source>
        <dbReference type="SAM" id="SignalP"/>
    </source>
</evidence>
<dbReference type="PANTHER" id="PTHR35936">
    <property type="entry name" value="MEMBRANE-BOUND LYTIC MUREIN TRANSGLYCOSYLASE F"/>
    <property type="match status" value="1"/>
</dbReference>